<sequence>MIIRSALLAVCCLPLLAHAAAPADGVYVTERGWGVLSVKAGAFKLDTMGSNAHTCQVEGKLNAQGVSRPDTAGSDERCELRLSREGAGVNVASTPGCRYFCGMRAGLDGLYLKPAAGCEPAQLRRQRALFKQQYDRKDYTGAVATLAPLLSQCQRTLDWLGEPWLRNDLALAQLRAGDAAACRATLAPLAADAARSDEAIRNDYPPSDADAYLSVLKATRTNLKLCR</sequence>
<dbReference type="OrthoDB" id="6938654at2"/>
<proteinExistence type="predicted"/>
<dbReference type="Proteomes" id="UP000247555">
    <property type="component" value="Unassembled WGS sequence"/>
</dbReference>
<evidence type="ECO:0000256" key="1">
    <source>
        <dbReference type="SAM" id="SignalP"/>
    </source>
</evidence>
<dbReference type="AlphaFoldDB" id="A0A318KIH9"/>
<comment type="caution">
    <text evidence="2">The sequence shown here is derived from an EMBL/GenBank/DDBJ whole genome shotgun (WGS) entry which is preliminary data.</text>
</comment>
<dbReference type="RefSeq" id="WP_110391322.1">
    <property type="nucleotide sequence ID" value="NZ_QJKI01000016.1"/>
</dbReference>
<keyword evidence="1" id="KW-0732">Signal</keyword>
<evidence type="ECO:0000313" key="3">
    <source>
        <dbReference type="Proteomes" id="UP000247555"/>
    </source>
</evidence>
<evidence type="ECO:0008006" key="4">
    <source>
        <dbReference type="Google" id="ProtNLM"/>
    </source>
</evidence>
<feature type="chain" id="PRO_5016346297" description="Secreted protein" evidence="1">
    <location>
        <begin position="20"/>
        <end position="227"/>
    </location>
</feature>
<gene>
    <name evidence="2" type="ORF">DFR34_11631</name>
</gene>
<name>A0A318KIH9_9NEIS</name>
<feature type="signal peptide" evidence="1">
    <location>
        <begin position="1"/>
        <end position="19"/>
    </location>
</feature>
<evidence type="ECO:0000313" key="2">
    <source>
        <dbReference type="EMBL" id="PXX77651.1"/>
    </source>
</evidence>
<reference evidence="2 3" key="1">
    <citation type="submission" date="2018-05" db="EMBL/GenBank/DDBJ databases">
        <title>Genomic Encyclopedia of Type Strains, Phase IV (KMG-IV): sequencing the most valuable type-strain genomes for metagenomic binning, comparative biology and taxonomic classification.</title>
        <authorList>
            <person name="Goeker M."/>
        </authorList>
    </citation>
    <scope>NUCLEOTIDE SEQUENCE [LARGE SCALE GENOMIC DNA]</scope>
    <source>
        <strain evidence="2 3">DSM 29661</strain>
    </source>
</reference>
<keyword evidence="3" id="KW-1185">Reference proteome</keyword>
<protein>
    <recommendedName>
        <fullName evidence="4">Secreted protein</fullName>
    </recommendedName>
</protein>
<dbReference type="EMBL" id="QJKI01000016">
    <property type="protein sequence ID" value="PXX77651.1"/>
    <property type="molecule type" value="Genomic_DNA"/>
</dbReference>
<accession>A0A318KIH9</accession>
<organism evidence="2 3">
    <name type="scientific">Rivihabitans pingtungensis</name>
    <dbReference type="NCBI Taxonomy" id="1054498"/>
    <lineage>
        <taxon>Bacteria</taxon>
        <taxon>Pseudomonadati</taxon>
        <taxon>Pseudomonadota</taxon>
        <taxon>Betaproteobacteria</taxon>
        <taxon>Neisseriales</taxon>
        <taxon>Aquaspirillaceae</taxon>
        <taxon>Rivihabitans</taxon>
    </lineage>
</organism>